<feature type="transmembrane region" description="Helical" evidence="5">
    <location>
        <begin position="241"/>
        <end position="261"/>
    </location>
</feature>
<dbReference type="AlphaFoldDB" id="A0A158QAZ8"/>
<keyword evidence="7" id="KW-1185">Reference proteome</keyword>
<evidence type="ECO:0000256" key="2">
    <source>
        <dbReference type="ARBA" id="ARBA00022692"/>
    </source>
</evidence>
<feature type="transmembrane region" description="Helical" evidence="5">
    <location>
        <begin position="109"/>
        <end position="129"/>
    </location>
</feature>
<reference evidence="6 7" key="2">
    <citation type="submission" date="2018-10" db="EMBL/GenBank/DDBJ databases">
        <authorList>
            <consortium name="Pathogen Informatics"/>
        </authorList>
    </citation>
    <scope>NUCLEOTIDE SEQUENCE [LARGE SCALE GENOMIC DNA]</scope>
</reference>
<evidence type="ECO:0000313" key="6">
    <source>
        <dbReference type="EMBL" id="VDD92394.1"/>
    </source>
</evidence>
<dbReference type="InterPro" id="IPR005828">
    <property type="entry name" value="MFS_sugar_transport-like"/>
</dbReference>
<dbReference type="Gene3D" id="1.20.1250.20">
    <property type="entry name" value="MFS general substrate transporter like domains"/>
    <property type="match status" value="1"/>
</dbReference>
<dbReference type="PANTHER" id="PTHR23503">
    <property type="entry name" value="SOLUTE CARRIER FAMILY 2"/>
    <property type="match status" value="1"/>
</dbReference>
<protein>
    <submittedName>
        <fullName evidence="8">MFS domain-containing protein</fullName>
    </submittedName>
</protein>
<keyword evidence="2 5" id="KW-0812">Transmembrane</keyword>
<dbReference type="OrthoDB" id="4540492at2759"/>
<evidence type="ECO:0000256" key="5">
    <source>
        <dbReference type="SAM" id="Phobius"/>
    </source>
</evidence>
<keyword evidence="4 5" id="KW-0472">Membrane</keyword>
<dbReference type="PANTHER" id="PTHR23503:SF115">
    <property type="entry name" value="MAJOR FACILITATOR SUPERFAMILY (MFS) PROFILE DOMAIN-CONTAINING PROTEIN"/>
    <property type="match status" value="1"/>
</dbReference>
<evidence type="ECO:0000313" key="7">
    <source>
        <dbReference type="Proteomes" id="UP000274131"/>
    </source>
</evidence>
<evidence type="ECO:0000256" key="4">
    <source>
        <dbReference type="ARBA" id="ARBA00023136"/>
    </source>
</evidence>
<dbReference type="InterPro" id="IPR045263">
    <property type="entry name" value="GLUT"/>
</dbReference>
<proteinExistence type="predicted"/>
<dbReference type="EMBL" id="UXUI01008796">
    <property type="protein sequence ID" value="VDD92394.1"/>
    <property type="molecule type" value="Genomic_DNA"/>
</dbReference>
<organism evidence="8">
    <name type="scientific">Enterobius vermicularis</name>
    <name type="common">Human pinworm</name>
    <dbReference type="NCBI Taxonomy" id="51028"/>
    <lineage>
        <taxon>Eukaryota</taxon>
        <taxon>Metazoa</taxon>
        <taxon>Ecdysozoa</taxon>
        <taxon>Nematoda</taxon>
        <taxon>Chromadorea</taxon>
        <taxon>Rhabditida</taxon>
        <taxon>Spirurina</taxon>
        <taxon>Oxyuridomorpha</taxon>
        <taxon>Oxyuroidea</taxon>
        <taxon>Oxyuridae</taxon>
        <taxon>Enterobius</taxon>
    </lineage>
</organism>
<feature type="transmembrane region" description="Helical" evidence="5">
    <location>
        <begin position="12"/>
        <end position="35"/>
    </location>
</feature>
<accession>A0A158QAZ8</accession>
<feature type="transmembrane region" description="Helical" evidence="5">
    <location>
        <begin position="81"/>
        <end position="103"/>
    </location>
</feature>
<keyword evidence="3 5" id="KW-1133">Transmembrane helix</keyword>
<feature type="transmembrane region" description="Helical" evidence="5">
    <location>
        <begin position="268"/>
        <end position="288"/>
    </location>
</feature>
<comment type="subcellular location">
    <subcellularLocation>
        <location evidence="1">Membrane</location>
    </subcellularLocation>
</comment>
<sequence length="408" mass="45422">MNIYCLADQIWEWIVSLRVYGLALGSIMATVISAYCGRRKPLIVGMAMQLAGGLLSALVRSSSIGITLSMFGRFINGFGSGVVQTMWACAGEFFGLLISMNFAFGNERYWPIALAIPTSILPLCIICIWRSPESPRHLALKNKVDEAKKALQFYQAREDFEATFLDITTEQRLQTNQTKNENVWYTPLKDQLLRFRDGLFVRPLLVAMFTQSFVHLNDWLWVSYSTQVFINFGMRSTDAQAASLLMAVPQAFVSISLLFCFDNYSRRFLLIAPTVGSVFCGFLATVAIRSRKSLLLLFVALKFLYSLPIIAAVDLCFAAIASESAYTVTPELFLQADRASGTAIVTFVQNIFGGLLSTLLLTIINQKGAEYILIPFAIANILYVIGVSKNLPETANKTFQVRTSNDKL</sequence>
<evidence type="ECO:0000313" key="8">
    <source>
        <dbReference type="WBParaSite" id="EVEC_0000766101-mRNA-1"/>
    </source>
</evidence>
<dbReference type="GO" id="GO:0016020">
    <property type="term" value="C:membrane"/>
    <property type="evidence" value="ECO:0007669"/>
    <property type="project" value="UniProtKB-SubCell"/>
</dbReference>
<reference evidence="8" key="1">
    <citation type="submission" date="2016-04" db="UniProtKB">
        <authorList>
            <consortium name="WormBaseParasite"/>
        </authorList>
    </citation>
    <scope>IDENTIFICATION</scope>
</reference>
<name>A0A158QAZ8_ENTVE</name>
<feature type="transmembrane region" description="Helical" evidence="5">
    <location>
        <begin position="371"/>
        <end position="388"/>
    </location>
</feature>
<feature type="transmembrane region" description="Helical" evidence="5">
    <location>
        <begin position="342"/>
        <end position="365"/>
    </location>
</feature>
<evidence type="ECO:0000256" key="3">
    <source>
        <dbReference type="ARBA" id="ARBA00022989"/>
    </source>
</evidence>
<dbReference type="STRING" id="51028.A0A158QAZ8"/>
<dbReference type="Pfam" id="PF00083">
    <property type="entry name" value="Sugar_tr"/>
    <property type="match status" value="1"/>
</dbReference>
<gene>
    <name evidence="6" type="ORF">EVEC_LOCUS7145</name>
</gene>
<dbReference type="InterPro" id="IPR036259">
    <property type="entry name" value="MFS_trans_sf"/>
</dbReference>
<dbReference type="Proteomes" id="UP000274131">
    <property type="component" value="Unassembled WGS sequence"/>
</dbReference>
<dbReference type="WBParaSite" id="EVEC_0000766101-mRNA-1">
    <property type="protein sequence ID" value="EVEC_0000766101-mRNA-1"/>
    <property type="gene ID" value="EVEC_0000766101"/>
</dbReference>
<feature type="transmembrane region" description="Helical" evidence="5">
    <location>
        <begin position="294"/>
        <end position="321"/>
    </location>
</feature>
<dbReference type="GO" id="GO:0015149">
    <property type="term" value="F:hexose transmembrane transporter activity"/>
    <property type="evidence" value="ECO:0007669"/>
    <property type="project" value="TreeGrafter"/>
</dbReference>
<evidence type="ECO:0000256" key="1">
    <source>
        <dbReference type="ARBA" id="ARBA00004370"/>
    </source>
</evidence>
<dbReference type="SUPFAM" id="SSF103473">
    <property type="entry name" value="MFS general substrate transporter"/>
    <property type="match status" value="1"/>
</dbReference>